<organism evidence="2 3">
    <name type="scientific">Mycena maculata</name>
    <dbReference type="NCBI Taxonomy" id="230809"/>
    <lineage>
        <taxon>Eukaryota</taxon>
        <taxon>Fungi</taxon>
        <taxon>Dikarya</taxon>
        <taxon>Basidiomycota</taxon>
        <taxon>Agaricomycotina</taxon>
        <taxon>Agaricomycetes</taxon>
        <taxon>Agaricomycetidae</taxon>
        <taxon>Agaricales</taxon>
        <taxon>Marasmiineae</taxon>
        <taxon>Mycenaceae</taxon>
        <taxon>Mycena</taxon>
    </lineage>
</organism>
<dbReference type="AlphaFoldDB" id="A0AAD7K4J0"/>
<dbReference type="Pfam" id="PF20209">
    <property type="entry name" value="DUF6570"/>
    <property type="match status" value="1"/>
</dbReference>
<dbReference type="Proteomes" id="UP001215280">
    <property type="component" value="Unassembled WGS sequence"/>
</dbReference>
<feature type="domain" description="DUF6570" evidence="1">
    <location>
        <begin position="3"/>
        <end position="73"/>
    </location>
</feature>
<evidence type="ECO:0000313" key="3">
    <source>
        <dbReference type="Proteomes" id="UP001215280"/>
    </source>
</evidence>
<evidence type="ECO:0000259" key="1">
    <source>
        <dbReference type="Pfam" id="PF20209"/>
    </source>
</evidence>
<comment type="caution">
    <text evidence="2">The sequence shown here is derived from an EMBL/GenBank/DDBJ whole genome shotgun (WGS) entry which is preliminary data.</text>
</comment>
<name>A0AAD7K4J0_9AGAR</name>
<dbReference type="InterPro" id="IPR046700">
    <property type="entry name" value="DUF6570"/>
</dbReference>
<keyword evidence="3" id="KW-1185">Reference proteome</keyword>
<sequence length="77" mass="8581">MCANGLWIGEVPEELKDLAFLEEQCITRARATRCMYKLTLGPSGQLAARGNVCILPQDTPSFISAMPIPLFRLRDEI</sequence>
<evidence type="ECO:0000313" key="2">
    <source>
        <dbReference type="EMBL" id="KAJ7776499.1"/>
    </source>
</evidence>
<protein>
    <recommendedName>
        <fullName evidence="1">DUF6570 domain-containing protein</fullName>
    </recommendedName>
</protein>
<proteinExistence type="predicted"/>
<dbReference type="EMBL" id="JARJLG010000012">
    <property type="protein sequence ID" value="KAJ7776499.1"/>
    <property type="molecule type" value="Genomic_DNA"/>
</dbReference>
<reference evidence="2" key="1">
    <citation type="submission" date="2023-03" db="EMBL/GenBank/DDBJ databases">
        <title>Massive genome expansion in bonnet fungi (Mycena s.s.) driven by repeated elements and novel gene families across ecological guilds.</title>
        <authorList>
            <consortium name="Lawrence Berkeley National Laboratory"/>
            <person name="Harder C.B."/>
            <person name="Miyauchi S."/>
            <person name="Viragh M."/>
            <person name="Kuo A."/>
            <person name="Thoen E."/>
            <person name="Andreopoulos B."/>
            <person name="Lu D."/>
            <person name="Skrede I."/>
            <person name="Drula E."/>
            <person name="Henrissat B."/>
            <person name="Morin E."/>
            <person name="Kohler A."/>
            <person name="Barry K."/>
            <person name="LaButti K."/>
            <person name="Morin E."/>
            <person name="Salamov A."/>
            <person name="Lipzen A."/>
            <person name="Mereny Z."/>
            <person name="Hegedus B."/>
            <person name="Baldrian P."/>
            <person name="Stursova M."/>
            <person name="Weitz H."/>
            <person name="Taylor A."/>
            <person name="Grigoriev I.V."/>
            <person name="Nagy L.G."/>
            <person name="Martin F."/>
            <person name="Kauserud H."/>
        </authorList>
    </citation>
    <scope>NUCLEOTIDE SEQUENCE</scope>
    <source>
        <strain evidence="2">CBHHK188m</strain>
    </source>
</reference>
<accession>A0AAD7K4J0</accession>
<gene>
    <name evidence="2" type="ORF">DFH07DRAFT_731701</name>
</gene>